<reference evidence="2 3" key="1">
    <citation type="submission" date="2023-12" db="EMBL/GenBank/DDBJ databases">
        <title>A high-quality genome assembly for Dillenia turbinata (Dilleniales).</title>
        <authorList>
            <person name="Chanderbali A."/>
        </authorList>
    </citation>
    <scope>NUCLEOTIDE SEQUENCE [LARGE SCALE GENOMIC DNA]</scope>
    <source>
        <strain evidence="2">LSX21</strain>
        <tissue evidence="2">Leaf</tissue>
    </source>
</reference>
<proteinExistence type="predicted"/>
<evidence type="ECO:0000313" key="2">
    <source>
        <dbReference type="EMBL" id="KAK6942229.1"/>
    </source>
</evidence>
<accession>A0AAN8W2T0</accession>
<evidence type="ECO:0000313" key="3">
    <source>
        <dbReference type="Proteomes" id="UP001370490"/>
    </source>
</evidence>
<comment type="caution">
    <text evidence="2">The sequence shown here is derived from an EMBL/GenBank/DDBJ whole genome shotgun (WGS) entry which is preliminary data.</text>
</comment>
<evidence type="ECO:0000256" key="1">
    <source>
        <dbReference type="SAM" id="MobiDB-lite"/>
    </source>
</evidence>
<sequence>MATTSPDKQIQKRTLSPLREQEDDYENAATDSGCGHCFGRFLSFNKYTRLNDNNNDQKGVEKESWVSEKLKKLKEFSELIAGPKWKTFIRKLSGYSNNRKLKKSKTQFQYDAQSYALNFDDDKGVDGDDDYRLSRSFSARFAAPVSSER</sequence>
<feature type="region of interest" description="Disordered" evidence="1">
    <location>
        <begin position="1"/>
        <end position="31"/>
    </location>
</feature>
<gene>
    <name evidence="2" type="ORF">RJ641_027606</name>
</gene>
<dbReference type="PANTHER" id="PTHR47076:SF12">
    <property type="entry name" value="NHL DOMAIN-CONTAINING PROTEIN"/>
    <property type="match status" value="1"/>
</dbReference>
<dbReference type="AlphaFoldDB" id="A0AAN8W2T0"/>
<protein>
    <submittedName>
        <fullName evidence="2">Uncharacterized protein</fullName>
    </submittedName>
</protein>
<dbReference type="EMBL" id="JBAMMX010000004">
    <property type="protein sequence ID" value="KAK6942229.1"/>
    <property type="molecule type" value="Genomic_DNA"/>
</dbReference>
<organism evidence="2 3">
    <name type="scientific">Dillenia turbinata</name>
    <dbReference type="NCBI Taxonomy" id="194707"/>
    <lineage>
        <taxon>Eukaryota</taxon>
        <taxon>Viridiplantae</taxon>
        <taxon>Streptophyta</taxon>
        <taxon>Embryophyta</taxon>
        <taxon>Tracheophyta</taxon>
        <taxon>Spermatophyta</taxon>
        <taxon>Magnoliopsida</taxon>
        <taxon>eudicotyledons</taxon>
        <taxon>Gunneridae</taxon>
        <taxon>Pentapetalae</taxon>
        <taxon>Dilleniales</taxon>
        <taxon>Dilleniaceae</taxon>
        <taxon>Dillenia</taxon>
    </lineage>
</organism>
<dbReference type="Proteomes" id="UP001370490">
    <property type="component" value="Unassembled WGS sequence"/>
</dbReference>
<name>A0AAN8W2T0_9MAGN</name>
<dbReference type="PANTHER" id="PTHR47076">
    <property type="entry name" value="NHL DOMAIN PROTEIN"/>
    <property type="match status" value="1"/>
</dbReference>
<feature type="compositionally biased region" description="Polar residues" evidence="1">
    <location>
        <begin position="1"/>
        <end position="14"/>
    </location>
</feature>
<keyword evidence="3" id="KW-1185">Reference proteome</keyword>